<accession>A0A7Y7U4Y8</accession>
<feature type="signal peptide" evidence="2">
    <location>
        <begin position="1"/>
        <end position="19"/>
    </location>
</feature>
<feature type="region of interest" description="Disordered" evidence="1">
    <location>
        <begin position="124"/>
        <end position="147"/>
    </location>
</feature>
<dbReference type="RefSeq" id="WP_176906871.1">
    <property type="nucleotide sequence ID" value="NZ_JABKAU010000004.1"/>
</dbReference>
<name>A0A7Y7U4Y8_9BACT</name>
<evidence type="ECO:0000313" key="4">
    <source>
        <dbReference type="Proteomes" id="UP000565521"/>
    </source>
</evidence>
<comment type="caution">
    <text evidence="3">The sequence shown here is derived from an EMBL/GenBank/DDBJ whole genome shotgun (WGS) entry which is preliminary data.</text>
</comment>
<dbReference type="AlphaFoldDB" id="A0A7Y7U4Y8"/>
<organism evidence="3 4">
    <name type="scientific">Hymenobacter lapidiphilus</name>
    <dbReference type="NCBI Taxonomy" id="2608003"/>
    <lineage>
        <taxon>Bacteria</taxon>
        <taxon>Pseudomonadati</taxon>
        <taxon>Bacteroidota</taxon>
        <taxon>Cytophagia</taxon>
        <taxon>Cytophagales</taxon>
        <taxon>Hymenobacteraceae</taxon>
        <taxon>Hymenobacter</taxon>
    </lineage>
</organism>
<reference evidence="3 4" key="1">
    <citation type="submission" date="2020-05" db="EMBL/GenBank/DDBJ databases">
        <title>Hymenobacter terrestris sp. nov. and Hymenobacter lapidiphilus sp. nov., isolated from regoliths in Antarctica.</title>
        <authorList>
            <person name="Sedlacek I."/>
            <person name="Pantucek R."/>
            <person name="Zeman M."/>
            <person name="Holochova P."/>
            <person name="Kralova S."/>
            <person name="Stankova E."/>
            <person name="Sedo O."/>
            <person name="Micenkova L."/>
            <person name="Svec P."/>
            <person name="Gupta V."/>
            <person name="Sood U."/>
            <person name="Korpole U.S."/>
            <person name="Lal R."/>
        </authorList>
    </citation>
    <scope>NUCLEOTIDE SEQUENCE [LARGE SCALE GENOMIC DNA]</scope>
    <source>
        <strain evidence="3 4">P5342</strain>
    </source>
</reference>
<evidence type="ECO:0000256" key="1">
    <source>
        <dbReference type="SAM" id="MobiDB-lite"/>
    </source>
</evidence>
<keyword evidence="4" id="KW-1185">Reference proteome</keyword>
<gene>
    <name evidence="3" type="ORF">HW554_03000</name>
</gene>
<protein>
    <recommendedName>
        <fullName evidence="5">DUF4177 domain-containing protein</fullName>
    </recommendedName>
</protein>
<evidence type="ECO:0008006" key="5">
    <source>
        <dbReference type="Google" id="ProtNLM"/>
    </source>
</evidence>
<sequence length="162" mass="17724">MLKSIILLTALLISGAAVAQQSQPALLAPVPAAAALPVLGVTPVAPANGVRYQYQLVRLDNDWRVIFAPAWRGQTALEPDTKLFRGAKTGEVDALLLQALNELSADGWELLEIRTSVQPVSATQKMETSLTFSDPNRPQYDGKTTYSSDSQTRYLFRRALLR</sequence>
<dbReference type="Proteomes" id="UP000565521">
    <property type="component" value="Unassembled WGS sequence"/>
</dbReference>
<evidence type="ECO:0000313" key="3">
    <source>
        <dbReference type="EMBL" id="NVO30164.1"/>
    </source>
</evidence>
<dbReference type="EMBL" id="JABKAU010000004">
    <property type="protein sequence ID" value="NVO30164.1"/>
    <property type="molecule type" value="Genomic_DNA"/>
</dbReference>
<proteinExistence type="predicted"/>
<evidence type="ECO:0000256" key="2">
    <source>
        <dbReference type="SAM" id="SignalP"/>
    </source>
</evidence>
<keyword evidence="2" id="KW-0732">Signal</keyword>
<feature type="chain" id="PRO_5031534987" description="DUF4177 domain-containing protein" evidence="2">
    <location>
        <begin position="20"/>
        <end position="162"/>
    </location>
</feature>